<dbReference type="RefSeq" id="WP_060676371.1">
    <property type="nucleotide sequence ID" value="NZ_CP012713.1"/>
</dbReference>
<dbReference type="SUPFAM" id="SSF52540">
    <property type="entry name" value="P-loop containing nucleoside triphosphate hydrolases"/>
    <property type="match status" value="1"/>
</dbReference>
<evidence type="ECO:0000259" key="1">
    <source>
        <dbReference type="Pfam" id="PF13173"/>
    </source>
</evidence>
<evidence type="ECO:0000313" key="3">
    <source>
        <dbReference type="EMBL" id="ALF18068.1"/>
    </source>
</evidence>
<dbReference type="PANTHER" id="PTHR33295">
    <property type="entry name" value="ATPASE"/>
    <property type="match status" value="1"/>
</dbReference>
<feature type="domain" description="DUF4143" evidence="2">
    <location>
        <begin position="204"/>
        <end position="347"/>
    </location>
</feature>
<dbReference type="Gene3D" id="3.40.50.300">
    <property type="entry name" value="P-loop containing nucleotide triphosphate hydrolases"/>
    <property type="match status" value="1"/>
</dbReference>
<sequence length="404" mass="47540">MIKRDLYLEEIKKYMNKPIIKVITGMRRSGKSMILKLIQEELEKMGIVKENIIYMNFESLVFIDIKDFEALYKHIIKKTFNKKGKIYILLDEIQEVKGWEKAINSFLVDLDVDIYITGSNANLLSSELATYIAGRYIEIKIYPLSFQEYIDFASENNKKISLSIDEYFYQYLNFGGLPGIHIFNYNKEEIYQYLADVYNSILLRDVIARNNIRDIELLERVVLYIMDNIGNTFSAKSISDFLKNQGRKLSIETIYNYLKALENAFIISKVQRYDIKGKNILETQEKYYLSDLGFRNAKLGYQSNDISSYLENIIFLELLRRKYKVNVGKENNKEIDFIANLRDENLYLQVTYLLASPETIEREFSPLKAIKDNYPKMVLSMDNLPESNIEGIKRKRIIDFLLEK</sequence>
<dbReference type="InterPro" id="IPR036390">
    <property type="entry name" value="WH_DNA-bd_sf"/>
</dbReference>
<dbReference type="Gene3D" id="1.10.10.10">
    <property type="entry name" value="Winged helix-like DNA-binding domain superfamily/Winged helix DNA-binding domain"/>
    <property type="match status" value="1"/>
</dbReference>
<reference evidence="4" key="1">
    <citation type="submission" date="2015-09" db="EMBL/GenBank/DDBJ databases">
        <authorList>
            <person name="Kook J.-K."/>
            <person name="Park S.-N."/>
            <person name="Lim Y.K."/>
            <person name="Jo E."/>
        </authorList>
    </citation>
    <scope>NUCLEOTIDE SEQUENCE [LARGE SCALE GENOMIC DNA]</scope>
    <source>
        <strain evidence="4">KCOM 1279</strain>
    </source>
</reference>
<dbReference type="PANTHER" id="PTHR33295:SF20">
    <property type="entry name" value="ATPASE"/>
    <property type="match status" value="1"/>
</dbReference>
<feature type="domain" description="AAA" evidence="1">
    <location>
        <begin position="20"/>
        <end position="149"/>
    </location>
</feature>
<dbReference type="InterPro" id="IPR036388">
    <property type="entry name" value="WH-like_DNA-bd_sf"/>
</dbReference>
<dbReference type="AlphaFoldDB" id="A0A0M5M6N2"/>
<dbReference type="Pfam" id="PF13173">
    <property type="entry name" value="AAA_14"/>
    <property type="match status" value="1"/>
</dbReference>
<dbReference type="Proteomes" id="UP000063147">
    <property type="component" value="Chromosome"/>
</dbReference>
<dbReference type="EMBL" id="CP012713">
    <property type="protein sequence ID" value="ALF18068.1"/>
    <property type="molecule type" value="Genomic_DNA"/>
</dbReference>
<dbReference type="InterPro" id="IPR041682">
    <property type="entry name" value="AAA_14"/>
</dbReference>
<accession>A0A0M5M6N2</accession>
<proteinExistence type="predicted"/>
<gene>
    <name evidence="3" type="ORF">RN98_07745</name>
</gene>
<dbReference type="Pfam" id="PF13635">
    <property type="entry name" value="DUF4143"/>
    <property type="match status" value="1"/>
</dbReference>
<dbReference type="SUPFAM" id="SSF46785">
    <property type="entry name" value="Winged helix' DNA-binding domain"/>
    <property type="match status" value="1"/>
</dbReference>
<name>A0A0M5M6N2_9FUSO</name>
<dbReference type="PATRIC" id="fig|76859.3.peg.1562"/>
<organism evidence="3 4">
    <name type="scientific">Fusobacterium animalis</name>
    <dbReference type="NCBI Taxonomy" id="76859"/>
    <lineage>
        <taxon>Bacteria</taxon>
        <taxon>Fusobacteriati</taxon>
        <taxon>Fusobacteriota</taxon>
        <taxon>Fusobacteriia</taxon>
        <taxon>Fusobacteriales</taxon>
        <taxon>Fusobacteriaceae</taxon>
        <taxon>Fusobacterium</taxon>
    </lineage>
</organism>
<dbReference type="InterPro" id="IPR027417">
    <property type="entry name" value="P-loop_NTPase"/>
</dbReference>
<evidence type="ECO:0000259" key="2">
    <source>
        <dbReference type="Pfam" id="PF13635"/>
    </source>
</evidence>
<evidence type="ECO:0000313" key="4">
    <source>
        <dbReference type="Proteomes" id="UP000063147"/>
    </source>
</evidence>
<dbReference type="OrthoDB" id="9801684at2"/>
<dbReference type="InterPro" id="IPR025420">
    <property type="entry name" value="DUF4143"/>
</dbReference>
<protein>
    <submittedName>
        <fullName evidence="3">ATPase</fullName>
    </submittedName>
</protein>